<proteinExistence type="predicted"/>
<dbReference type="Proteomes" id="UP000660885">
    <property type="component" value="Unassembled WGS sequence"/>
</dbReference>
<accession>A0ABS1UC61</accession>
<protein>
    <recommendedName>
        <fullName evidence="3">Methyltransferase type 11 domain-containing protein</fullName>
    </recommendedName>
</protein>
<sequence length="56" mass="5586">MAGVADVSCDLVLAVDVFPFLVAGGMALAARHVAEAGRVLRSGGSLVILNFRAGSG</sequence>
<dbReference type="EMBL" id="JAETWB010000054">
    <property type="protein sequence ID" value="MBL6082244.1"/>
    <property type="molecule type" value="Genomic_DNA"/>
</dbReference>
<evidence type="ECO:0008006" key="3">
    <source>
        <dbReference type="Google" id="ProtNLM"/>
    </source>
</evidence>
<gene>
    <name evidence="1" type="ORF">JMJ56_30160</name>
</gene>
<name>A0ABS1UC61_9PROT</name>
<comment type="caution">
    <text evidence="1">The sequence shown here is derived from an EMBL/GenBank/DDBJ whole genome shotgun (WGS) entry which is preliminary data.</text>
</comment>
<organism evidence="1 2">
    <name type="scientific">Belnapia arida</name>
    <dbReference type="NCBI Taxonomy" id="2804533"/>
    <lineage>
        <taxon>Bacteria</taxon>
        <taxon>Pseudomonadati</taxon>
        <taxon>Pseudomonadota</taxon>
        <taxon>Alphaproteobacteria</taxon>
        <taxon>Acetobacterales</taxon>
        <taxon>Roseomonadaceae</taxon>
        <taxon>Belnapia</taxon>
    </lineage>
</organism>
<evidence type="ECO:0000313" key="1">
    <source>
        <dbReference type="EMBL" id="MBL6082244.1"/>
    </source>
</evidence>
<reference evidence="1 2" key="1">
    <citation type="submission" date="2021-01" db="EMBL/GenBank/DDBJ databases">
        <title>Belnapia mucosa sp. nov. and Belnapia arida sp. nov., isolated from the Tabernas Desert (Almeria, Spain).</title>
        <authorList>
            <person name="Molina-Menor E."/>
            <person name="Vidal-Verdu A."/>
            <person name="Calonge A."/>
            <person name="Satari L."/>
            <person name="Pereto J."/>
            <person name="Porcar M."/>
        </authorList>
    </citation>
    <scope>NUCLEOTIDE SEQUENCE [LARGE SCALE GENOMIC DNA]</scope>
    <source>
        <strain evidence="1 2">T18</strain>
    </source>
</reference>
<evidence type="ECO:0000313" key="2">
    <source>
        <dbReference type="Proteomes" id="UP000660885"/>
    </source>
</evidence>
<keyword evidence="2" id="KW-1185">Reference proteome</keyword>